<dbReference type="EMBL" id="CM039438">
    <property type="protein sequence ID" value="KAI4298944.1"/>
    <property type="molecule type" value="Genomic_DNA"/>
</dbReference>
<sequence>MDSNCLSEPNHSASSLDDIKQGRLGLTKPLKADTWHGATQIELMYSNLSELPVSPNCPLLRVLLLQGNADLMEIPPLFFNHMPLLHTLDLSHTSITDLPYSFFGLVELRVLYLRGCELFMELPPEIGQLKNLEELDLNETQIAHVPTEIRELINLQKLTLSFYEYDQNISQVIPKGLISELTRLSFLSIDVNPDHSNWDETAEVILQEISRLRYLKTLILYVPRVELLKHIPENKDLDFRLVAGRHKQRIISRVPPMVEEKFKQSNRSLRFVYGKGKHGTDVPQEINMVLGRTNTFFLDRHMTIKHLSEFGLMNLDQLQMCILAECNEMQTIVENRYSYGNAFSCLQALSVFYMKNLRSIWKEGTPPSLFLGKLKSLTFHTCPNLTTVFTLEFIDNLVNLEELVVHDCPKVTTLITLNSSAFSEKSFLPKLRKVSLLYLPELVSISSGLQIGQMLEKIGFYHCPKLQTLSTRELSSKRLKAIKGETKWWEALRWKEAMGEQNMNDVFCPIDEEVDIMTQLVADVDESSSSKNQEIHMPSSFESVTQMQLDPLLTQQANGDWRLKNLVNEIVQGKELAEQLKICLRESSTSRGTIEVLAPKILATFEKALAMATGKVESMAEASQATAVAPSQMAESIPWSGVFLNEDSARYSKEQGGKATTKWYVSKLYR</sequence>
<evidence type="ECO:0000313" key="1">
    <source>
        <dbReference type="EMBL" id="KAI4298944.1"/>
    </source>
</evidence>
<gene>
    <name evidence="1" type="ORF">L6164_032449</name>
</gene>
<keyword evidence="2" id="KW-1185">Reference proteome</keyword>
<dbReference type="Proteomes" id="UP000828941">
    <property type="component" value="Chromosome 13"/>
</dbReference>
<organism evidence="1 2">
    <name type="scientific">Bauhinia variegata</name>
    <name type="common">Purple orchid tree</name>
    <name type="synonym">Phanera variegata</name>
    <dbReference type="NCBI Taxonomy" id="167791"/>
    <lineage>
        <taxon>Eukaryota</taxon>
        <taxon>Viridiplantae</taxon>
        <taxon>Streptophyta</taxon>
        <taxon>Embryophyta</taxon>
        <taxon>Tracheophyta</taxon>
        <taxon>Spermatophyta</taxon>
        <taxon>Magnoliopsida</taxon>
        <taxon>eudicotyledons</taxon>
        <taxon>Gunneridae</taxon>
        <taxon>Pentapetalae</taxon>
        <taxon>rosids</taxon>
        <taxon>fabids</taxon>
        <taxon>Fabales</taxon>
        <taxon>Fabaceae</taxon>
        <taxon>Cercidoideae</taxon>
        <taxon>Cercideae</taxon>
        <taxon>Bauhiniinae</taxon>
        <taxon>Bauhinia</taxon>
    </lineage>
</organism>
<evidence type="ECO:0000313" key="2">
    <source>
        <dbReference type="Proteomes" id="UP000828941"/>
    </source>
</evidence>
<proteinExistence type="predicted"/>
<protein>
    <submittedName>
        <fullName evidence="1">Uncharacterized protein</fullName>
    </submittedName>
</protein>
<name>A0ACB9KNP2_BAUVA</name>
<comment type="caution">
    <text evidence="1">The sequence shown here is derived from an EMBL/GenBank/DDBJ whole genome shotgun (WGS) entry which is preliminary data.</text>
</comment>
<accession>A0ACB9KNP2</accession>
<reference evidence="1 2" key="1">
    <citation type="journal article" date="2022" name="DNA Res.">
        <title>Chromosomal-level genome assembly of the orchid tree Bauhinia variegata (Leguminosae; Cercidoideae) supports the allotetraploid origin hypothesis of Bauhinia.</title>
        <authorList>
            <person name="Zhong Y."/>
            <person name="Chen Y."/>
            <person name="Zheng D."/>
            <person name="Pang J."/>
            <person name="Liu Y."/>
            <person name="Luo S."/>
            <person name="Meng S."/>
            <person name="Qian L."/>
            <person name="Wei D."/>
            <person name="Dai S."/>
            <person name="Zhou R."/>
        </authorList>
    </citation>
    <scope>NUCLEOTIDE SEQUENCE [LARGE SCALE GENOMIC DNA]</scope>
    <source>
        <strain evidence="1">BV-YZ2020</strain>
    </source>
</reference>